<reference evidence="3" key="1">
    <citation type="submission" date="2016-10" db="EMBL/GenBank/DDBJ databases">
        <authorList>
            <person name="Varghese N."/>
            <person name="Submissions S."/>
        </authorList>
    </citation>
    <scope>NUCLEOTIDE SEQUENCE [LARGE SCALE GENOMIC DNA]</scope>
    <source>
        <strain evidence="3">KCTC 32247</strain>
    </source>
</reference>
<evidence type="ECO:0008006" key="4">
    <source>
        <dbReference type="Google" id="ProtNLM"/>
    </source>
</evidence>
<evidence type="ECO:0000256" key="1">
    <source>
        <dbReference type="SAM" id="SignalP"/>
    </source>
</evidence>
<dbReference type="OrthoDB" id="7027858at2"/>
<dbReference type="Gene3D" id="2.30.140.50">
    <property type="entry name" value="Protein of unknown function DUF2790"/>
    <property type="match status" value="1"/>
</dbReference>
<dbReference type="Proteomes" id="UP000243359">
    <property type="component" value="Chromosome I"/>
</dbReference>
<dbReference type="EMBL" id="LT629751">
    <property type="protein sequence ID" value="SDS91688.1"/>
    <property type="molecule type" value="Genomic_DNA"/>
</dbReference>
<evidence type="ECO:0000313" key="2">
    <source>
        <dbReference type="EMBL" id="SDS91688.1"/>
    </source>
</evidence>
<dbReference type="RefSeq" id="WP_090349660.1">
    <property type="nucleotide sequence ID" value="NZ_LT629751.1"/>
</dbReference>
<name>A0A1H1W302_9PSED</name>
<keyword evidence="1" id="KW-0732">Signal</keyword>
<sequence length="85" mass="9375">MRKPVFFIVALLASAGVMAEQPAHADSGVQPVPYSYGMQLDVAELVSIKEAPHGRCEPVNSRMTYRDSQGELHVVDYVKQDPLCE</sequence>
<feature type="chain" id="PRO_5009263987" description="DUF2790 domain-containing protein" evidence="1">
    <location>
        <begin position="20"/>
        <end position="85"/>
    </location>
</feature>
<protein>
    <recommendedName>
        <fullName evidence="4">DUF2790 domain-containing protein</fullName>
    </recommendedName>
</protein>
<keyword evidence="3" id="KW-1185">Reference proteome</keyword>
<dbReference type="AlphaFoldDB" id="A0A1H1W302"/>
<feature type="signal peptide" evidence="1">
    <location>
        <begin position="1"/>
        <end position="19"/>
    </location>
</feature>
<dbReference type="Pfam" id="PF10976">
    <property type="entry name" value="DUF2790"/>
    <property type="match status" value="1"/>
</dbReference>
<dbReference type="InterPro" id="IPR021245">
    <property type="entry name" value="DUF2790"/>
</dbReference>
<accession>A0A1H1W302</accession>
<organism evidence="2 3">
    <name type="scientific">Pseudomonas oryzae</name>
    <dbReference type="NCBI Taxonomy" id="1392877"/>
    <lineage>
        <taxon>Bacteria</taxon>
        <taxon>Pseudomonadati</taxon>
        <taxon>Pseudomonadota</taxon>
        <taxon>Gammaproteobacteria</taxon>
        <taxon>Pseudomonadales</taxon>
        <taxon>Pseudomonadaceae</taxon>
        <taxon>Pseudomonas</taxon>
    </lineage>
</organism>
<gene>
    <name evidence="2" type="ORF">SAMN05216221_2965</name>
</gene>
<proteinExistence type="predicted"/>
<evidence type="ECO:0000313" key="3">
    <source>
        <dbReference type="Proteomes" id="UP000243359"/>
    </source>
</evidence>